<organism evidence="2 4">
    <name type="scientific">Treponema rectale</name>
    <dbReference type="NCBI Taxonomy" id="744512"/>
    <lineage>
        <taxon>Bacteria</taxon>
        <taxon>Pseudomonadati</taxon>
        <taxon>Spirochaetota</taxon>
        <taxon>Spirochaetia</taxon>
        <taxon>Spirochaetales</taxon>
        <taxon>Treponemataceae</taxon>
        <taxon>Treponema</taxon>
    </lineage>
</organism>
<keyword evidence="1" id="KW-0472">Membrane</keyword>
<evidence type="ECO:0000256" key="1">
    <source>
        <dbReference type="SAM" id="Phobius"/>
    </source>
</evidence>
<dbReference type="AlphaFoldDB" id="A0A840SGG1"/>
<evidence type="ECO:0000313" key="4">
    <source>
        <dbReference type="Proteomes" id="UP000578697"/>
    </source>
</evidence>
<evidence type="ECO:0000313" key="2">
    <source>
        <dbReference type="EMBL" id="MBB5219248.1"/>
    </source>
</evidence>
<keyword evidence="1" id="KW-1133">Transmembrane helix</keyword>
<dbReference type="EMBL" id="JACHFR010000002">
    <property type="protein sequence ID" value="MBB5219248.1"/>
    <property type="molecule type" value="Genomic_DNA"/>
</dbReference>
<feature type="transmembrane region" description="Helical" evidence="1">
    <location>
        <begin position="302"/>
        <end position="321"/>
    </location>
</feature>
<evidence type="ECO:0000313" key="5">
    <source>
        <dbReference type="Proteomes" id="UP000593591"/>
    </source>
</evidence>
<keyword evidence="4" id="KW-1185">Reference proteome</keyword>
<evidence type="ECO:0000313" key="3">
    <source>
        <dbReference type="EMBL" id="QOS40866.1"/>
    </source>
</evidence>
<sequence>MNALVFFRNDKFYFNTCLNSKAFARARFAERLEEKGYLCSKENGVWKFSSFSFSETEEENDFIYLTAPGFDGQTLASIIEKSDEAEKTFALALTVKLYEQSLIQNVKLDAVGAGGIFFSSDFNRALFVPSLFFKTALNVLGSGEYTLNQGLYINPNLKGENAVRYTQCALSYRILTGRFPYEENTYEKQDEDFRDRNFIHIKNQVYGLKTTLADFIDDGLLQNPLSKEALKSFAVKQFPLETLYMEAGLENDGSIPESGKLNSVERKASVSVEEFERQRQRAIEKKNSLVNKKRWIRKHRTPVTAAAAVFAVLAVVCISYYSSWIRKPSTAGLTSLEVVRAYYTGINVLDSDITKHCSDGKSMKERDKVISNIYASIKQMIGMDVNRESQSPAKWLNYNQMSFRIFGLSNFNVNGNPEKLYFYAPSRKEKKSPLLEENGQKLHDSDTAVYSVKYYLVNNALSPEIKVEDYTDTVTLTYKKDRWLITSIESKFTESSYDTEEFCRDYKKALADSSDDLKSAAMVLREKYDFIPADEELEQAAVLITR</sequence>
<name>A0A840SGG1_9SPIR</name>
<gene>
    <name evidence="3" type="ORF">DYE49_10540</name>
    <name evidence="2" type="ORF">HNP77_001617</name>
</gene>
<dbReference type="Proteomes" id="UP000578697">
    <property type="component" value="Unassembled WGS sequence"/>
</dbReference>
<dbReference type="KEGG" id="trc:DYE49_10540"/>
<accession>A0A840SGG1</accession>
<dbReference type="Proteomes" id="UP000593591">
    <property type="component" value="Chromosome"/>
</dbReference>
<proteinExistence type="predicted"/>
<reference evidence="2 4" key="2">
    <citation type="submission" date="2020-08" db="EMBL/GenBank/DDBJ databases">
        <title>Genomic Encyclopedia of Type Strains, Phase IV (KMG-IV): sequencing the most valuable type-strain genomes for metagenomic binning, comparative biology and taxonomic classification.</title>
        <authorList>
            <person name="Goeker M."/>
        </authorList>
    </citation>
    <scope>NUCLEOTIDE SEQUENCE [LARGE SCALE GENOMIC DNA]</scope>
    <source>
        <strain evidence="2 4">DSM 103679</strain>
    </source>
</reference>
<dbReference type="EMBL" id="CP031517">
    <property type="protein sequence ID" value="QOS40866.1"/>
    <property type="molecule type" value="Genomic_DNA"/>
</dbReference>
<keyword evidence="1" id="KW-0812">Transmembrane</keyword>
<dbReference type="RefSeq" id="WP_184652661.1">
    <property type="nucleotide sequence ID" value="NZ_JACHFR010000002.1"/>
</dbReference>
<protein>
    <submittedName>
        <fullName evidence="2">Uncharacterized protein</fullName>
    </submittedName>
</protein>
<reference evidence="3 5" key="1">
    <citation type="submission" date="2018-08" db="EMBL/GenBank/DDBJ databases">
        <title>The first complete genome of Treponema rectale (CHPAT), a commensal spirochete of the bovine rectum.</title>
        <authorList>
            <person name="Staton G.J."/>
            <person name="Clegg S.R."/>
            <person name="Carter S.D."/>
            <person name="Radford A.D."/>
            <person name="Darby A."/>
            <person name="Hall N."/>
            <person name="Birtles R.J."/>
            <person name="Evans N.J."/>
        </authorList>
    </citation>
    <scope>NUCLEOTIDE SEQUENCE [LARGE SCALE GENOMIC DNA]</scope>
    <source>
        <strain evidence="3 5">CHPA</strain>
    </source>
</reference>